<dbReference type="GO" id="GO:0004518">
    <property type="term" value="F:nuclease activity"/>
    <property type="evidence" value="ECO:0007669"/>
    <property type="project" value="UniProtKB-KW"/>
</dbReference>
<dbReference type="AlphaFoldDB" id="A0AA88YL90"/>
<evidence type="ECO:0000256" key="6">
    <source>
        <dbReference type="ARBA" id="ARBA00022801"/>
    </source>
</evidence>
<dbReference type="GO" id="GO:0046872">
    <property type="term" value="F:metal ion binding"/>
    <property type="evidence" value="ECO:0007669"/>
    <property type="project" value="UniProtKB-KW"/>
</dbReference>
<evidence type="ECO:0000256" key="3">
    <source>
        <dbReference type="ARBA" id="ARBA00006958"/>
    </source>
</evidence>
<comment type="subcellular location">
    <subcellularLocation>
        <location evidence="2">Nucleus</location>
    </subcellularLocation>
</comment>
<keyword evidence="7" id="KW-0539">Nucleus</keyword>
<dbReference type="GO" id="GO:0005634">
    <property type="term" value="C:nucleus"/>
    <property type="evidence" value="ECO:0007669"/>
    <property type="project" value="UniProtKB-SubCell"/>
</dbReference>
<keyword evidence="4" id="KW-0540">Nuclease</keyword>
<dbReference type="Proteomes" id="UP001186944">
    <property type="component" value="Unassembled WGS sequence"/>
</dbReference>
<comment type="cofactor">
    <cofactor evidence="1">
        <name>a divalent metal cation</name>
        <dbReference type="ChEBI" id="CHEBI:60240"/>
    </cofactor>
</comment>
<organism evidence="9 10">
    <name type="scientific">Pinctada imbricata</name>
    <name type="common">Atlantic pearl-oyster</name>
    <name type="synonym">Pinctada martensii</name>
    <dbReference type="NCBI Taxonomy" id="66713"/>
    <lineage>
        <taxon>Eukaryota</taxon>
        <taxon>Metazoa</taxon>
        <taxon>Spiralia</taxon>
        <taxon>Lophotrochozoa</taxon>
        <taxon>Mollusca</taxon>
        <taxon>Bivalvia</taxon>
        <taxon>Autobranchia</taxon>
        <taxon>Pteriomorphia</taxon>
        <taxon>Pterioida</taxon>
        <taxon>Pterioidea</taxon>
        <taxon>Pteriidae</taxon>
        <taxon>Pinctada</taxon>
    </lineage>
</organism>
<evidence type="ECO:0000256" key="7">
    <source>
        <dbReference type="ARBA" id="ARBA00023242"/>
    </source>
</evidence>
<keyword evidence="10" id="KW-1185">Reference proteome</keyword>
<evidence type="ECO:0000256" key="4">
    <source>
        <dbReference type="ARBA" id="ARBA00022722"/>
    </source>
</evidence>
<comment type="similarity">
    <text evidence="3">Belongs to the HARBI1 family.</text>
</comment>
<evidence type="ECO:0000256" key="5">
    <source>
        <dbReference type="ARBA" id="ARBA00022723"/>
    </source>
</evidence>
<protein>
    <recommendedName>
        <fullName evidence="8">DDE Tnp4 domain-containing protein</fullName>
    </recommendedName>
</protein>
<dbReference type="EMBL" id="VSWD01000002">
    <property type="protein sequence ID" value="KAK3107544.1"/>
    <property type="molecule type" value="Genomic_DNA"/>
</dbReference>
<evidence type="ECO:0000259" key="8">
    <source>
        <dbReference type="Pfam" id="PF13359"/>
    </source>
</evidence>
<comment type="caution">
    <text evidence="9">The sequence shown here is derived from an EMBL/GenBank/DDBJ whole genome shotgun (WGS) entry which is preliminary data.</text>
</comment>
<dbReference type="GO" id="GO:0016787">
    <property type="term" value="F:hydrolase activity"/>
    <property type="evidence" value="ECO:0007669"/>
    <property type="project" value="UniProtKB-KW"/>
</dbReference>
<evidence type="ECO:0000256" key="1">
    <source>
        <dbReference type="ARBA" id="ARBA00001968"/>
    </source>
</evidence>
<dbReference type="PANTHER" id="PTHR22930">
    <property type="match status" value="1"/>
</dbReference>
<dbReference type="PANTHER" id="PTHR22930:SF198">
    <property type="entry name" value="DDE TNP4 DOMAIN-CONTAINING PROTEIN"/>
    <property type="match status" value="1"/>
</dbReference>
<dbReference type="InterPro" id="IPR045249">
    <property type="entry name" value="HARBI1-like"/>
</dbReference>
<keyword evidence="5" id="KW-0479">Metal-binding</keyword>
<evidence type="ECO:0000313" key="9">
    <source>
        <dbReference type="EMBL" id="KAK3107544.1"/>
    </source>
</evidence>
<dbReference type="Pfam" id="PF13359">
    <property type="entry name" value="DDE_Tnp_4"/>
    <property type="match status" value="1"/>
</dbReference>
<keyword evidence="6" id="KW-0378">Hydrolase</keyword>
<accession>A0AA88YL90</accession>
<evidence type="ECO:0000256" key="2">
    <source>
        <dbReference type="ARBA" id="ARBA00004123"/>
    </source>
</evidence>
<reference evidence="9" key="1">
    <citation type="submission" date="2019-08" db="EMBL/GenBank/DDBJ databases">
        <title>The improved chromosome-level genome for the pearl oyster Pinctada fucata martensii using PacBio sequencing and Hi-C.</title>
        <authorList>
            <person name="Zheng Z."/>
        </authorList>
    </citation>
    <scope>NUCLEOTIDE SEQUENCE</scope>
    <source>
        <strain evidence="9">ZZ-2019</strain>
        <tissue evidence="9">Adductor muscle</tissue>
    </source>
</reference>
<gene>
    <name evidence="9" type="ORF">FSP39_016998</name>
</gene>
<feature type="domain" description="DDE Tnp4" evidence="8">
    <location>
        <begin position="186"/>
        <end position="350"/>
    </location>
</feature>
<proteinExistence type="inferred from homology"/>
<sequence length="426" mass="49944">MQQYLLAMAHNEVVHQQLNLHQLIRGRFRWRRGFRRRRMWRRTWLHPTRRRAFGIYDQLLVKLRREDPSTLKKFLCMAPELYDEILERVRGRIWKQHTWFREPLEGRLKLAVTLRHLVSGTMYSDMQYGWRVPENTLPVVVREVCQVICDEYADEVMTAPSNPDGWRQLADGFYRRWNFPHCVAAIDGKHVAIRKPPLSGSLYYNYKGFFSIILLAIVDSDYKFVWCDVGGYGSSGDAQIYNNSEFKEMVEDGSVSFPDPDPLPYDNVDIPYFLVRDDVFSLSENMMKPYGQRDLSREQRILNYRLSRARRVSENAFGILSNKFQILASKMNHLPSTARIIIKTCCILHNLMRTRYPAMNNALIDQDGRRGSPVLGAWRRGSNLHDTVIVTGNNTQNKEGKKIRNLLKHWCNSEVGSVPWQDRMVP</sequence>
<name>A0AA88YL90_PINIB</name>
<evidence type="ECO:0000313" key="10">
    <source>
        <dbReference type="Proteomes" id="UP001186944"/>
    </source>
</evidence>
<dbReference type="InterPro" id="IPR027806">
    <property type="entry name" value="HARBI1_dom"/>
</dbReference>